<dbReference type="PANTHER" id="PTHR12903">
    <property type="entry name" value="MITOCHONDRIAL RIBOSOMAL PROTEIN L24"/>
    <property type="match status" value="1"/>
</dbReference>
<dbReference type="OrthoDB" id="359154at2759"/>
<protein>
    <recommendedName>
        <fullName evidence="3">KOW domain-containing protein</fullName>
    </recommendedName>
</protein>
<dbReference type="Pfam" id="PF22682">
    <property type="entry name" value="Ribosomal_uL24m-like"/>
    <property type="match status" value="1"/>
</dbReference>
<organism evidence="4 5">
    <name type="scientific">Aulographum hederae CBS 113979</name>
    <dbReference type="NCBI Taxonomy" id="1176131"/>
    <lineage>
        <taxon>Eukaryota</taxon>
        <taxon>Fungi</taxon>
        <taxon>Dikarya</taxon>
        <taxon>Ascomycota</taxon>
        <taxon>Pezizomycotina</taxon>
        <taxon>Dothideomycetes</taxon>
        <taxon>Pleosporomycetidae</taxon>
        <taxon>Aulographales</taxon>
        <taxon>Aulographaceae</taxon>
    </lineage>
</organism>
<dbReference type="GO" id="GO:0005840">
    <property type="term" value="C:ribosome"/>
    <property type="evidence" value="ECO:0007669"/>
    <property type="project" value="InterPro"/>
</dbReference>
<feature type="domain" description="KOW" evidence="3">
    <location>
        <begin position="102"/>
        <end position="129"/>
    </location>
</feature>
<dbReference type="SUPFAM" id="SSF50104">
    <property type="entry name" value="Translation proteins SH3-like domain"/>
    <property type="match status" value="1"/>
</dbReference>
<evidence type="ECO:0000313" key="5">
    <source>
        <dbReference type="Proteomes" id="UP000800041"/>
    </source>
</evidence>
<dbReference type="AlphaFoldDB" id="A0A6G1GQ78"/>
<dbReference type="EMBL" id="ML977178">
    <property type="protein sequence ID" value="KAF1983095.1"/>
    <property type="molecule type" value="Genomic_DNA"/>
</dbReference>
<sequence length="347" mass="40531">MQKILRHSGLARRQAARKAKKLEEKENHLDTRRWLKEEVAVRRAATQNMKVQRLAQREDWYLGPLAPKRLNEHTIEKYATVDLPMLQTPELPKHYKLQPFQPLHAGERVVILEGNDKGRIGTIMNIDEKTDRIRIKGMNKFNIWQEEWLRKANNTTDIIAAIEHSLPSKHVRLVYPLINKNGHKKDTIIERCEIRQEYVDDELEDVRYITGTNIAIPGPEDASKPKENHAEDFDGDTLRILTEAETWVPPLLTPPMPESAIDEIKNKYSKYRIRHDEEYTERKLEEDRAERRRQLSGMSMWSPRQEAAEIAKRKKEPVQPLDLKMLEKMGAVMVARQRMSARTASST</sequence>
<gene>
    <name evidence="4" type="ORF">K402DRAFT_466332</name>
</gene>
<dbReference type="InterPro" id="IPR014722">
    <property type="entry name" value="Rib_uL2_dom2"/>
</dbReference>
<evidence type="ECO:0000259" key="3">
    <source>
        <dbReference type="SMART" id="SM00739"/>
    </source>
</evidence>
<dbReference type="Gene3D" id="2.30.30.30">
    <property type="match status" value="1"/>
</dbReference>
<reference evidence="4" key="1">
    <citation type="journal article" date="2020" name="Stud. Mycol.">
        <title>101 Dothideomycetes genomes: a test case for predicting lifestyles and emergence of pathogens.</title>
        <authorList>
            <person name="Haridas S."/>
            <person name="Albert R."/>
            <person name="Binder M."/>
            <person name="Bloem J."/>
            <person name="Labutti K."/>
            <person name="Salamov A."/>
            <person name="Andreopoulos B."/>
            <person name="Baker S."/>
            <person name="Barry K."/>
            <person name="Bills G."/>
            <person name="Bluhm B."/>
            <person name="Cannon C."/>
            <person name="Castanera R."/>
            <person name="Culley D."/>
            <person name="Daum C."/>
            <person name="Ezra D."/>
            <person name="Gonzalez J."/>
            <person name="Henrissat B."/>
            <person name="Kuo A."/>
            <person name="Liang C."/>
            <person name="Lipzen A."/>
            <person name="Lutzoni F."/>
            <person name="Magnuson J."/>
            <person name="Mondo S."/>
            <person name="Nolan M."/>
            <person name="Ohm R."/>
            <person name="Pangilinan J."/>
            <person name="Park H.-J."/>
            <person name="Ramirez L."/>
            <person name="Alfaro M."/>
            <person name="Sun H."/>
            <person name="Tritt A."/>
            <person name="Yoshinaga Y."/>
            <person name="Zwiers L.-H."/>
            <person name="Turgeon B."/>
            <person name="Goodwin S."/>
            <person name="Spatafora J."/>
            <person name="Crous P."/>
            <person name="Grigoriev I."/>
        </authorList>
    </citation>
    <scope>NUCLEOTIDE SEQUENCE</scope>
    <source>
        <strain evidence="4">CBS 113979</strain>
    </source>
</reference>
<comment type="similarity">
    <text evidence="1">Belongs to the universal ribosomal protein uL24 family.</text>
</comment>
<dbReference type="GO" id="GO:0006412">
    <property type="term" value="P:translation"/>
    <property type="evidence" value="ECO:0007669"/>
    <property type="project" value="InterPro"/>
</dbReference>
<name>A0A6G1GQ78_9PEZI</name>
<dbReference type="InterPro" id="IPR005824">
    <property type="entry name" value="KOW"/>
</dbReference>
<accession>A0A6G1GQ78</accession>
<dbReference type="SMART" id="SM00739">
    <property type="entry name" value="KOW"/>
    <property type="match status" value="1"/>
</dbReference>
<keyword evidence="5" id="KW-1185">Reference proteome</keyword>
<dbReference type="InterPro" id="IPR008991">
    <property type="entry name" value="Translation_prot_SH3-like_sf"/>
</dbReference>
<proteinExistence type="inferred from homology"/>
<evidence type="ECO:0000256" key="1">
    <source>
        <dbReference type="ARBA" id="ARBA00010618"/>
    </source>
</evidence>
<feature type="region of interest" description="Disordered" evidence="2">
    <location>
        <begin position="290"/>
        <end position="315"/>
    </location>
</feature>
<dbReference type="GO" id="GO:0003735">
    <property type="term" value="F:structural constituent of ribosome"/>
    <property type="evidence" value="ECO:0007669"/>
    <property type="project" value="InterPro"/>
</dbReference>
<evidence type="ECO:0000313" key="4">
    <source>
        <dbReference type="EMBL" id="KAF1983095.1"/>
    </source>
</evidence>
<evidence type="ECO:0000256" key="2">
    <source>
        <dbReference type="SAM" id="MobiDB-lite"/>
    </source>
</evidence>
<dbReference type="Proteomes" id="UP000800041">
    <property type="component" value="Unassembled WGS sequence"/>
</dbReference>
<dbReference type="InterPro" id="IPR003256">
    <property type="entry name" value="Ribosomal_uL24"/>
</dbReference>